<gene>
    <name evidence="2" type="ORF">DCO56_08365</name>
</gene>
<sequence length="178" mass="19766">MTLKTLTLNMFFLLLTLSAFSQNNAGLNSLLNKNSEFIFPQTAQKIETALNTKTVYYEDANEEKYAKWLTKSGLELYASLGKNNTINEVSFDIPDDKPLIVAGLPFNLVINKTTLKESKAKFSVYDAKTEKMEAGSTFPGGTKLTFKKGKHYATLIFDSNDLLRFLGLTTELIAAGVN</sequence>
<evidence type="ECO:0000313" key="2">
    <source>
        <dbReference type="EMBL" id="PUV24957.1"/>
    </source>
</evidence>
<reference evidence="2 3" key="1">
    <citation type="submission" date="2018-04" db="EMBL/GenBank/DDBJ databases">
        <title>Sphingobacterium sp. M46 Genome.</title>
        <authorList>
            <person name="Cheng J."/>
            <person name="Li Y."/>
        </authorList>
    </citation>
    <scope>NUCLEOTIDE SEQUENCE [LARGE SCALE GENOMIC DNA]</scope>
    <source>
        <strain evidence="2 3">M46</strain>
    </source>
</reference>
<evidence type="ECO:0000256" key="1">
    <source>
        <dbReference type="SAM" id="SignalP"/>
    </source>
</evidence>
<proteinExistence type="predicted"/>
<feature type="signal peptide" evidence="1">
    <location>
        <begin position="1"/>
        <end position="21"/>
    </location>
</feature>
<name>A0A363NW28_9SPHI</name>
<dbReference type="EMBL" id="QCXX01000002">
    <property type="protein sequence ID" value="PUV24957.1"/>
    <property type="molecule type" value="Genomic_DNA"/>
</dbReference>
<dbReference type="OrthoDB" id="1246359at2"/>
<accession>A0A363NW28</accession>
<feature type="chain" id="PRO_5016761954" evidence="1">
    <location>
        <begin position="22"/>
        <end position="178"/>
    </location>
</feature>
<dbReference type="AlphaFoldDB" id="A0A363NW28"/>
<comment type="caution">
    <text evidence="2">The sequence shown here is derived from an EMBL/GenBank/DDBJ whole genome shotgun (WGS) entry which is preliminary data.</text>
</comment>
<keyword evidence="3" id="KW-1185">Reference proteome</keyword>
<dbReference type="RefSeq" id="WP_108633289.1">
    <property type="nucleotide sequence ID" value="NZ_QCXX01000002.1"/>
</dbReference>
<keyword evidence="1" id="KW-0732">Signal</keyword>
<dbReference type="Proteomes" id="UP000250831">
    <property type="component" value="Unassembled WGS sequence"/>
</dbReference>
<protein>
    <submittedName>
        <fullName evidence="2">Uncharacterized protein</fullName>
    </submittedName>
</protein>
<evidence type="ECO:0000313" key="3">
    <source>
        <dbReference type="Proteomes" id="UP000250831"/>
    </source>
</evidence>
<organism evidence="2 3">
    <name type="scientific">Sphingobacterium athyrii</name>
    <dbReference type="NCBI Taxonomy" id="2152717"/>
    <lineage>
        <taxon>Bacteria</taxon>
        <taxon>Pseudomonadati</taxon>
        <taxon>Bacteroidota</taxon>
        <taxon>Sphingobacteriia</taxon>
        <taxon>Sphingobacteriales</taxon>
        <taxon>Sphingobacteriaceae</taxon>
        <taxon>Sphingobacterium</taxon>
    </lineage>
</organism>